<organism evidence="1 2">
    <name type="scientific">Siccirubricoccus soli</name>
    <dbReference type="NCBI Taxonomy" id="2899147"/>
    <lineage>
        <taxon>Bacteria</taxon>
        <taxon>Pseudomonadati</taxon>
        <taxon>Pseudomonadota</taxon>
        <taxon>Alphaproteobacteria</taxon>
        <taxon>Acetobacterales</taxon>
        <taxon>Roseomonadaceae</taxon>
        <taxon>Siccirubricoccus</taxon>
    </lineage>
</organism>
<sequence length="146" mass="16769">MADIRITWDKERNVGDWSFVAGNLATDADVYTAVVVSLFTDRVTSPDILPPNGLRFQKGWWGDAFSRRPVGSRLYLLHRAKKEGALLRARDYCNEALNWLVEDRIARSVEVKTWWLTADALAIHIVVTKPDGSIADLPRFEWAWRR</sequence>
<dbReference type="Proteomes" id="UP001523392">
    <property type="component" value="Unassembled WGS sequence"/>
</dbReference>
<protein>
    <submittedName>
        <fullName evidence="1">Phage GP46 family protein</fullName>
    </submittedName>
</protein>
<evidence type="ECO:0000313" key="1">
    <source>
        <dbReference type="EMBL" id="MCO6414823.1"/>
    </source>
</evidence>
<gene>
    <name evidence="1" type="ORF">JYK14_01335</name>
</gene>
<dbReference type="RefSeq" id="WP_252951411.1">
    <property type="nucleotide sequence ID" value="NZ_JAFIRR010000008.1"/>
</dbReference>
<name>A0ABT1CYS6_9PROT</name>
<comment type="caution">
    <text evidence="1">The sequence shown here is derived from an EMBL/GenBank/DDBJ whole genome shotgun (WGS) entry which is preliminary data.</text>
</comment>
<dbReference type="InterPro" id="IPR010877">
    <property type="entry name" value="Phage_Mu_Gp46"/>
</dbReference>
<keyword evidence="2" id="KW-1185">Reference proteome</keyword>
<dbReference type="EMBL" id="JAFIRR010000008">
    <property type="protein sequence ID" value="MCO6414823.1"/>
    <property type="molecule type" value="Genomic_DNA"/>
</dbReference>
<dbReference type="Pfam" id="PF07409">
    <property type="entry name" value="GP46"/>
    <property type="match status" value="1"/>
</dbReference>
<accession>A0ABT1CYS6</accession>
<evidence type="ECO:0000313" key="2">
    <source>
        <dbReference type="Proteomes" id="UP001523392"/>
    </source>
</evidence>
<reference evidence="1 2" key="1">
    <citation type="submission" date="2021-12" db="EMBL/GenBank/DDBJ databases">
        <title>Siccirubricoccus leaddurans sp. nov., a high concentration Zn2+ tolerance bacterium.</title>
        <authorList>
            <person name="Cao Y."/>
        </authorList>
    </citation>
    <scope>NUCLEOTIDE SEQUENCE [LARGE SCALE GENOMIC DNA]</scope>
    <source>
        <strain evidence="1 2">KC 17139</strain>
    </source>
</reference>
<proteinExistence type="predicted"/>